<evidence type="ECO:0000256" key="1">
    <source>
        <dbReference type="ARBA" id="ARBA00004651"/>
    </source>
</evidence>
<keyword evidence="4" id="KW-1003">Cell membrane</keyword>
<dbReference type="GO" id="GO:0005886">
    <property type="term" value="C:plasma membrane"/>
    <property type="evidence" value="ECO:0007669"/>
    <property type="project" value="UniProtKB-SubCell"/>
</dbReference>
<dbReference type="Pfam" id="PF01594">
    <property type="entry name" value="AI-2E_transport"/>
    <property type="match status" value="1"/>
</dbReference>
<keyword evidence="6 8" id="KW-1133">Transmembrane helix</keyword>
<evidence type="ECO:0000256" key="2">
    <source>
        <dbReference type="ARBA" id="ARBA00009773"/>
    </source>
</evidence>
<dbReference type="EMBL" id="QNTQ01000001">
    <property type="protein sequence ID" value="RBI87426.1"/>
    <property type="molecule type" value="Genomic_DNA"/>
</dbReference>
<keyword evidence="7 8" id="KW-0472">Membrane</keyword>
<evidence type="ECO:0000313" key="9">
    <source>
        <dbReference type="EMBL" id="RBI87426.1"/>
    </source>
</evidence>
<gene>
    <name evidence="9" type="ORF">DRV85_00365</name>
</gene>
<feature type="transmembrane region" description="Helical" evidence="8">
    <location>
        <begin position="24"/>
        <end position="43"/>
    </location>
</feature>
<name>A0A365UCZ8_9RHOB</name>
<evidence type="ECO:0000256" key="7">
    <source>
        <dbReference type="ARBA" id="ARBA00023136"/>
    </source>
</evidence>
<accession>A0A365UCZ8</accession>
<dbReference type="PANTHER" id="PTHR21716:SF53">
    <property type="entry name" value="PERMEASE PERM-RELATED"/>
    <property type="match status" value="1"/>
</dbReference>
<feature type="transmembrane region" description="Helical" evidence="8">
    <location>
        <begin position="312"/>
        <end position="329"/>
    </location>
</feature>
<evidence type="ECO:0000256" key="8">
    <source>
        <dbReference type="SAM" id="Phobius"/>
    </source>
</evidence>
<feature type="transmembrane region" description="Helical" evidence="8">
    <location>
        <begin position="49"/>
        <end position="70"/>
    </location>
</feature>
<comment type="similarity">
    <text evidence="2">Belongs to the autoinducer-2 exporter (AI-2E) (TC 2.A.86) family.</text>
</comment>
<protein>
    <submittedName>
        <fullName evidence="9">AI-2E family transporter</fullName>
    </submittedName>
</protein>
<sequence length="381" mass="40992">MRAREEVILDNGGSALRAHRRDGVSWLAIPAALLTIVLTLVLLEIGQQVLLPILLAVIAVYVLIETERFLASLPVLRHMPRLILRLCVLITFIALLVAFGLVIEGTLGQIAEAAPRYQANFESMFTGVAVQLGVDGETLWQSIATRVSEAVDLEVIVGFTLASAGNFGMLLFLVAIYASFLMAERHTLQEKLSRIFRAPEDAERAARVVKEINDGIGGYLATKTLLNVVVGAMSYVVMLLFGVDFALLWALIIGLLGYIPYIGSYAGVAFPVLLSLAQFGNIGTTLLLAAALTVIQLWEGNWFEPKVIGKKSNLSPFVVLVALGAWSALWGVPGAIFAVPLTSMIVIVCGAFEQTRWVPILLSQDARRVGHAAAGPGASES</sequence>
<dbReference type="AlphaFoldDB" id="A0A365UCZ8"/>
<dbReference type="Proteomes" id="UP000253370">
    <property type="component" value="Unassembled WGS sequence"/>
</dbReference>
<evidence type="ECO:0000256" key="6">
    <source>
        <dbReference type="ARBA" id="ARBA00022989"/>
    </source>
</evidence>
<dbReference type="InterPro" id="IPR002549">
    <property type="entry name" value="AI-2E-like"/>
</dbReference>
<organism evidence="9 10">
    <name type="scientific">Rhodosalinus halophilus</name>
    <dbReference type="NCBI Taxonomy" id="2259333"/>
    <lineage>
        <taxon>Bacteria</taxon>
        <taxon>Pseudomonadati</taxon>
        <taxon>Pseudomonadota</taxon>
        <taxon>Alphaproteobacteria</taxon>
        <taxon>Rhodobacterales</taxon>
        <taxon>Paracoccaceae</taxon>
        <taxon>Rhodosalinus</taxon>
    </lineage>
</organism>
<keyword evidence="10" id="KW-1185">Reference proteome</keyword>
<feature type="transmembrane region" description="Helical" evidence="8">
    <location>
        <begin position="155"/>
        <end position="183"/>
    </location>
</feature>
<dbReference type="GO" id="GO:0055085">
    <property type="term" value="P:transmembrane transport"/>
    <property type="evidence" value="ECO:0007669"/>
    <property type="project" value="TreeGrafter"/>
</dbReference>
<proteinExistence type="inferred from homology"/>
<comment type="caution">
    <text evidence="9">The sequence shown here is derived from an EMBL/GenBank/DDBJ whole genome shotgun (WGS) entry which is preliminary data.</text>
</comment>
<reference evidence="9 10" key="1">
    <citation type="submission" date="2018-07" db="EMBL/GenBank/DDBJ databases">
        <title>Rhodosalinus sp. strain E84T genomic sequence and assembly.</title>
        <authorList>
            <person name="Liu Z.-W."/>
            <person name="Lu D.-C."/>
        </authorList>
    </citation>
    <scope>NUCLEOTIDE SEQUENCE [LARGE SCALE GENOMIC DNA]</scope>
    <source>
        <strain evidence="9 10">E84</strain>
    </source>
</reference>
<evidence type="ECO:0000256" key="4">
    <source>
        <dbReference type="ARBA" id="ARBA00022475"/>
    </source>
</evidence>
<evidence type="ECO:0000256" key="3">
    <source>
        <dbReference type="ARBA" id="ARBA00022448"/>
    </source>
</evidence>
<comment type="subcellular location">
    <subcellularLocation>
        <location evidence="1">Cell membrane</location>
        <topology evidence="1">Multi-pass membrane protein</topology>
    </subcellularLocation>
</comment>
<dbReference type="PANTHER" id="PTHR21716">
    <property type="entry name" value="TRANSMEMBRANE PROTEIN"/>
    <property type="match status" value="1"/>
</dbReference>
<keyword evidence="3" id="KW-0813">Transport</keyword>
<evidence type="ECO:0000256" key="5">
    <source>
        <dbReference type="ARBA" id="ARBA00022692"/>
    </source>
</evidence>
<keyword evidence="5 8" id="KW-0812">Transmembrane</keyword>
<feature type="transmembrane region" description="Helical" evidence="8">
    <location>
        <begin position="82"/>
        <end position="103"/>
    </location>
</feature>
<evidence type="ECO:0000313" key="10">
    <source>
        <dbReference type="Proteomes" id="UP000253370"/>
    </source>
</evidence>
<feature type="transmembrane region" description="Helical" evidence="8">
    <location>
        <begin position="235"/>
        <end position="259"/>
    </location>
</feature>
<feature type="transmembrane region" description="Helical" evidence="8">
    <location>
        <begin position="279"/>
        <end position="300"/>
    </location>
</feature>